<dbReference type="PROSITE" id="PS51819">
    <property type="entry name" value="VOC"/>
    <property type="match status" value="1"/>
</dbReference>
<comment type="caution">
    <text evidence="5">The sequence shown here is derived from an EMBL/GenBank/DDBJ whole genome shotgun (WGS) entry which is preliminary data.</text>
</comment>
<protein>
    <recommendedName>
        <fullName evidence="2">Bleomycin resistance protein</fullName>
    </recommendedName>
</protein>
<sequence>MKFNSLIPELTVANIEKTREFYVEILQFKIEYERQEDKFIFLSLEDNQMMFEQDNGNWNVGILEHPYGRGINFEMTVSNLESLYKRILDFGIKPFREMTVSHYSSGCEKIIQKEFLIQDPDGYLLRFTD</sequence>
<dbReference type="AlphaFoldDB" id="A0A0F6MSV8"/>
<gene>
    <name evidence="5" type="ORF">HMPREF9723_00215</name>
</gene>
<evidence type="ECO:0000256" key="3">
    <source>
        <dbReference type="ARBA" id="ARBA00023251"/>
    </source>
</evidence>
<comment type="similarity">
    <text evidence="1">Belongs to the bleomycin resistance protein family.</text>
</comment>
<dbReference type="Pfam" id="PF00903">
    <property type="entry name" value="Glyoxalase"/>
    <property type="match status" value="1"/>
</dbReference>
<dbReference type="InterPro" id="IPR037523">
    <property type="entry name" value="VOC_core"/>
</dbReference>
<proteinExistence type="inferred from homology"/>
<evidence type="ECO:0000256" key="2">
    <source>
        <dbReference type="ARBA" id="ARBA00021572"/>
    </source>
</evidence>
<dbReference type="Proteomes" id="UP000011701">
    <property type="component" value="Chromosome"/>
</dbReference>
<feature type="domain" description="VOC" evidence="4">
    <location>
        <begin position="2"/>
        <end position="129"/>
    </location>
</feature>
<evidence type="ECO:0000256" key="1">
    <source>
        <dbReference type="ARBA" id="ARBA00011051"/>
    </source>
</evidence>
<dbReference type="RefSeq" id="WP_002690288.1">
    <property type="nucleotide sequence ID" value="NZ_CM001797.1"/>
</dbReference>
<dbReference type="CDD" id="cd08349">
    <property type="entry name" value="BLMA_like"/>
    <property type="match status" value="1"/>
</dbReference>
<dbReference type="EMBL" id="AGDY01000002">
    <property type="protein sequence ID" value="EMB24527.1"/>
    <property type="molecule type" value="Genomic_DNA"/>
</dbReference>
<evidence type="ECO:0000259" key="4">
    <source>
        <dbReference type="PROSITE" id="PS51819"/>
    </source>
</evidence>
<dbReference type="InterPro" id="IPR004360">
    <property type="entry name" value="Glyas_Fos-R_dOase_dom"/>
</dbReference>
<keyword evidence="3" id="KW-0046">Antibiotic resistance</keyword>
<dbReference type="InterPro" id="IPR029068">
    <property type="entry name" value="Glyas_Bleomycin-R_OHBP_Dase"/>
</dbReference>
<dbReference type="Gene3D" id="3.10.180.10">
    <property type="entry name" value="2,3-Dihydroxybiphenyl 1,2-Dioxygenase, domain 1"/>
    <property type="match status" value="1"/>
</dbReference>
<accession>A0A0F6MSV8</accession>
<dbReference type="GO" id="GO:0046677">
    <property type="term" value="P:response to antibiotic"/>
    <property type="evidence" value="ECO:0007669"/>
    <property type="project" value="UniProtKB-KW"/>
</dbReference>
<dbReference type="HOGENOM" id="CLU_046006_15_0_12"/>
<dbReference type="SUPFAM" id="SSF54593">
    <property type="entry name" value="Glyoxalase/Bleomycin resistance protein/Dihydroxybiphenyl dioxygenase"/>
    <property type="match status" value="1"/>
</dbReference>
<evidence type="ECO:0000313" key="5">
    <source>
        <dbReference type="EMBL" id="EMB24527.1"/>
    </source>
</evidence>
<reference evidence="5" key="1">
    <citation type="submission" date="2012-01" db="EMBL/GenBank/DDBJ databases">
        <title>The Genome Sequence of Treponema denticola OTK.</title>
        <authorList>
            <consortium name="The Broad Institute Genome Sequencing Platform"/>
            <person name="Earl A."/>
            <person name="Ward D."/>
            <person name="Feldgarden M."/>
            <person name="Gevers D."/>
            <person name="Blanton J.M."/>
            <person name="Fenno C.J."/>
            <person name="Baranova O.V."/>
            <person name="Mathney J."/>
            <person name="Dewhirst F.E."/>
            <person name="Izard J."/>
            <person name="Young S.K."/>
            <person name="Zeng Q."/>
            <person name="Gargeya S."/>
            <person name="Fitzgerald M."/>
            <person name="Haas B."/>
            <person name="Abouelleil A."/>
            <person name="Alvarado L."/>
            <person name="Arachchi H.M."/>
            <person name="Berlin A."/>
            <person name="Chapman S.B."/>
            <person name="Gearin G."/>
            <person name="Goldberg J."/>
            <person name="Griggs A."/>
            <person name="Gujja S."/>
            <person name="Hansen M."/>
            <person name="Heiman D."/>
            <person name="Howarth C."/>
            <person name="Larimer J."/>
            <person name="Lui A."/>
            <person name="MacDonald P.J.P."/>
            <person name="McCowen C."/>
            <person name="Montmayeur A."/>
            <person name="Murphy C."/>
            <person name="Neiman D."/>
            <person name="Pearson M."/>
            <person name="Priest M."/>
            <person name="Roberts A."/>
            <person name="Saif S."/>
            <person name="Shea T."/>
            <person name="Sisk P."/>
            <person name="Stolte C."/>
            <person name="Sykes S."/>
            <person name="Wortman J."/>
            <person name="Nusbaum C."/>
            <person name="Birren B."/>
        </authorList>
    </citation>
    <scope>NUCLEOTIDE SEQUENCE [LARGE SCALE GENOMIC DNA]</scope>
    <source>
        <strain evidence="5">OTK</strain>
    </source>
</reference>
<name>A0A0F6MSV8_TREDN</name>
<dbReference type="PATRIC" id="fig|999434.4.peg.225"/>
<dbReference type="InterPro" id="IPR000335">
    <property type="entry name" value="Bleomycin-R"/>
</dbReference>
<organism evidence="5">
    <name type="scientific">Treponema denticola OTK</name>
    <dbReference type="NCBI Taxonomy" id="999434"/>
    <lineage>
        <taxon>Bacteria</taxon>
        <taxon>Pseudomonadati</taxon>
        <taxon>Spirochaetota</taxon>
        <taxon>Spirochaetia</taxon>
        <taxon>Spirochaetales</taxon>
        <taxon>Treponemataceae</taxon>
        <taxon>Treponema</taxon>
    </lineage>
</organism>